<dbReference type="AlphaFoldDB" id="A0A9P7RMS7"/>
<dbReference type="RefSeq" id="XP_043002504.1">
    <property type="nucleotide sequence ID" value="XM_043160547.1"/>
</dbReference>
<proteinExistence type="predicted"/>
<reference evidence="2" key="1">
    <citation type="journal article" date="2021" name="Genome Biol. Evol.">
        <title>The assembled and annotated genome of the fairy-ring fungus Marasmius oreades.</title>
        <authorList>
            <person name="Hiltunen M."/>
            <person name="Ament-Velasquez S.L."/>
            <person name="Johannesson H."/>
        </authorList>
    </citation>
    <scope>NUCLEOTIDE SEQUENCE</scope>
    <source>
        <strain evidence="2">03SP1</strain>
    </source>
</reference>
<dbReference type="GeneID" id="66072630"/>
<dbReference type="PANTHER" id="PTHR28069">
    <property type="entry name" value="GH20023P"/>
    <property type="match status" value="1"/>
</dbReference>
<evidence type="ECO:0000259" key="1">
    <source>
        <dbReference type="Pfam" id="PF20179"/>
    </source>
</evidence>
<name>A0A9P7RMS7_9AGAR</name>
<dbReference type="Pfam" id="PF20179">
    <property type="entry name" value="MSS51_C"/>
    <property type="match status" value="1"/>
</dbReference>
<evidence type="ECO:0000313" key="3">
    <source>
        <dbReference type="Proteomes" id="UP001049176"/>
    </source>
</evidence>
<dbReference type="PANTHER" id="PTHR28069:SF2">
    <property type="entry name" value="GH20023P"/>
    <property type="match status" value="1"/>
</dbReference>
<dbReference type="KEGG" id="more:E1B28_003554"/>
<dbReference type="OrthoDB" id="432970at2759"/>
<dbReference type="InterPro" id="IPR046824">
    <property type="entry name" value="Mss51-like_C"/>
</dbReference>
<feature type="domain" description="Mitochondrial splicing suppressor 51-like C-terminal" evidence="1">
    <location>
        <begin position="209"/>
        <end position="392"/>
    </location>
</feature>
<organism evidence="2 3">
    <name type="scientific">Marasmius oreades</name>
    <name type="common">fairy-ring Marasmius</name>
    <dbReference type="NCBI Taxonomy" id="181124"/>
    <lineage>
        <taxon>Eukaryota</taxon>
        <taxon>Fungi</taxon>
        <taxon>Dikarya</taxon>
        <taxon>Basidiomycota</taxon>
        <taxon>Agaricomycotina</taxon>
        <taxon>Agaricomycetes</taxon>
        <taxon>Agaricomycetidae</taxon>
        <taxon>Agaricales</taxon>
        <taxon>Marasmiineae</taxon>
        <taxon>Marasmiaceae</taxon>
        <taxon>Marasmius</taxon>
    </lineage>
</organism>
<dbReference type="EMBL" id="CM032191">
    <property type="protein sequence ID" value="KAG7086033.1"/>
    <property type="molecule type" value="Genomic_DNA"/>
</dbReference>
<protein>
    <recommendedName>
        <fullName evidence="1">Mitochondrial splicing suppressor 51-like C-terminal domain-containing protein</fullName>
    </recommendedName>
</protein>
<sequence length="412" mass="46265">MMLFSLSDQPSTDLDFVNELCQQDMSNTLNMLGVSMKRGLRVDEQNFIGWQPRCMACSRTDRLIRLEGTTATRSLKACDACNTAFYCSQDHWDAVRDKHTTATLPDEGGLTQCQINKQFRTDMFFINLMANVHAKSESDSDSDSDSKPYVFQWAPTRHKVVWKALKEDPAGCWEEAFGEELKKEMGGYGATPVSLAPFLRAASEGLSMPMTILYALQKLKKSSDDWTRKRTLTVHILGSHEKEYIHAQLFDEILHRLPRVKDLRIVMIGPELSGAFEDPPESIMPCLECSEMSQVRRFEVHPSTYHEYVKKQGARYTKPDVAVAFNSGASDYAGSWKETMKLLVTKKVPTVFTAFNRQEAEVESKLLKAAGATLVPGLGPCKNPWGSLKLIPEPNRVTGFYSTNGWLAGGFC</sequence>
<keyword evidence="3" id="KW-1185">Reference proteome</keyword>
<gene>
    <name evidence="2" type="ORF">E1B28_003554</name>
</gene>
<evidence type="ECO:0000313" key="2">
    <source>
        <dbReference type="EMBL" id="KAG7086033.1"/>
    </source>
</evidence>
<dbReference type="Proteomes" id="UP001049176">
    <property type="component" value="Chromosome 11"/>
</dbReference>
<accession>A0A9P7RMS7</accession>
<comment type="caution">
    <text evidence="2">The sequence shown here is derived from an EMBL/GenBank/DDBJ whole genome shotgun (WGS) entry which is preliminary data.</text>
</comment>